<dbReference type="GO" id="GO:0016616">
    <property type="term" value="F:oxidoreductase activity, acting on the CH-OH group of donors, NAD or NADP as acceptor"/>
    <property type="evidence" value="ECO:0007669"/>
    <property type="project" value="TreeGrafter"/>
</dbReference>
<keyword evidence="2" id="KW-1185">Reference proteome</keyword>
<dbReference type="OrthoDB" id="7289984at2759"/>
<gene>
    <name evidence="1" type="ORF">CCHL11_07001</name>
</gene>
<organism evidence="1 2">
    <name type="scientific">Colletotrichum chlorophyti</name>
    <dbReference type="NCBI Taxonomy" id="708187"/>
    <lineage>
        <taxon>Eukaryota</taxon>
        <taxon>Fungi</taxon>
        <taxon>Dikarya</taxon>
        <taxon>Ascomycota</taxon>
        <taxon>Pezizomycotina</taxon>
        <taxon>Sordariomycetes</taxon>
        <taxon>Hypocreomycetidae</taxon>
        <taxon>Glomerellales</taxon>
        <taxon>Glomerellaceae</taxon>
        <taxon>Colletotrichum</taxon>
    </lineage>
</organism>
<name>A0A1Q8RBY6_9PEZI</name>
<dbReference type="PANTHER" id="PTHR45458">
    <property type="entry name" value="SHORT-CHAIN DEHYDROGENASE/REDUCTASE SDR"/>
    <property type="match status" value="1"/>
</dbReference>
<dbReference type="InterPro" id="IPR002347">
    <property type="entry name" value="SDR_fam"/>
</dbReference>
<dbReference type="Proteomes" id="UP000186583">
    <property type="component" value="Unassembled WGS sequence"/>
</dbReference>
<proteinExistence type="predicted"/>
<dbReference type="InterPro" id="IPR052184">
    <property type="entry name" value="SDR_enzymes"/>
</dbReference>
<dbReference type="Pfam" id="PF00106">
    <property type="entry name" value="adh_short"/>
    <property type="match status" value="1"/>
</dbReference>
<dbReference type="EMBL" id="MPGH01000240">
    <property type="protein sequence ID" value="OLN81852.1"/>
    <property type="molecule type" value="Genomic_DNA"/>
</dbReference>
<dbReference type="SUPFAM" id="SSF51735">
    <property type="entry name" value="NAD(P)-binding Rossmann-fold domains"/>
    <property type="match status" value="1"/>
</dbReference>
<dbReference type="InterPro" id="IPR036291">
    <property type="entry name" value="NAD(P)-bd_dom_sf"/>
</dbReference>
<accession>A0A1Q8RBY6</accession>
<dbReference type="Gene3D" id="3.40.50.720">
    <property type="entry name" value="NAD(P)-binding Rossmann-like Domain"/>
    <property type="match status" value="1"/>
</dbReference>
<sequence>MPSYLVTGVNRGIGWEFLRQISNDSNNTIVGTVRNKAAVEKKIADELGNRPNLHIVEVELANYESIKDSVQQVSRITRGKLDYIIANAALISDWSAYDSIGKLGETPQELEDDLLNCFKVNVVGNVHLFNLYIPLILKGDAKKVIAITSGLADLEVLIKYRLDHGAPYSISKAAMNIAIGKFHAQYADEGVLFLAIAPGLIDTGHNDNVNEHQLQCLMKIGAKFNEYTPGFQPLTAEDSVAAVLKVVYGSSLENGNGGDFLSQFGNKQWL</sequence>
<dbReference type="PRINTS" id="PR00081">
    <property type="entry name" value="GDHRDH"/>
</dbReference>
<dbReference type="AlphaFoldDB" id="A0A1Q8RBY6"/>
<protein>
    <submittedName>
        <fullName evidence="1">Putative oxidoreductase C663.08c</fullName>
    </submittedName>
</protein>
<dbReference type="PANTHER" id="PTHR45458:SF3">
    <property type="entry name" value="CHAIN DEHYDROGENASE (ATSC), PUTATIVE-RELATED"/>
    <property type="match status" value="1"/>
</dbReference>
<evidence type="ECO:0000313" key="1">
    <source>
        <dbReference type="EMBL" id="OLN81852.1"/>
    </source>
</evidence>
<comment type="caution">
    <text evidence="1">The sequence shown here is derived from an EMBL/GenBank/DDBJ whole genome shotgun (WGS) entry which is preliminary data.</text>
</comment>
<reference evidence="1 2" key="1">
    <citation type="submission" date="2016-11" db="EMBL/GenBank/DDBJ databases">
        <title>Draft Genome Assembly of Colletotrichum chlorophyti a pathogen of herbaceous plants.</title>
        <authorList>
            <person name="Gan P."/>
            <person name="Narusaka M."/>
            <person name="Tsushima A."/>
            <person name="Narusaka Y."/>
            <person name="Takano Y."/>
            <person name="Shirasu K."/>
        </authorList>
    </citation>
    <scope>NUCLEOTIDE SEQUENCE [LARGE SCALE GENOMIC DNA]</scope>
    <source>
        <strain evidence="1 2">NTL11</strain>
    </source>
</reference>
<evidence type="ECO:0000313" key="2">
    <source>
        <dbReference type="Proteomes" id="UP000186583"/>
    </source>
</evidence>